<evidence type="ECO:0000313" key="1">
    <source>
        <dbReference type="EMBL" id="PLW52832.1"/>
    </source>
</evidence>
<dbReference type="AlphaFoldDB" id="A0A2N5VS92"/>
<keyword evidence="2" id="KW-1185">Reference proteome</keyword>
<dbReference type="OrthoDB" id="2511813at2759"/>
<reference evidence="1 2" key="1">
    <citation type="submission" date="2017-11" db="EMBL/GenBank/DDBJ databases">
        <title>De novo assembly and phasing of dikaryotic genomes from two isolates of Puccinia coronata f. sp. avenae, the causal agent of oat crown rust.</title>
        <authorList>
            <person name="Miller M.E."/>
            <person name="Zhang Y."/>
            <person name="Omidvar V."/>
            <person name="Sperschneider J."/>
            <person name="Schwessinger B."/>
            <person name="Raley C."/>
            <person name="Palmer J.M."/>
            <person name="Garnica D."/>
            <person name="Upadhyaya N."/>
            <person name="Rathjen J."/>
            <person name="Taylor J.M."/>
            <person name="Park R.F."/>
            <person name="Dodds P.N."/>
            <person name="Hirsch C.D."/>
            <person name="Kianian S.F."/>
            <person name="Figueroa M."/>
        </authorList>
    </citation>
    <scope>NUCLEOTIDE SEQUENCE [LARGE SCALE GENOMIC DNA]</scope>
    <source>
        <strain evidence="1">12NC29</strain>
    </source>
</reference>
<gene>
    <name evidence="1" type="ORF">PCANC_08906</name>
</gene>
<accession>A0A2N5VS92</accession>
<protein>
    <submittedName>
        <fullName evidence="1">Uncharacterized protein</fullName>
    </submittedName>
</protein>
<proteinExistence type="predicted"/>
<comment type="caution">
    <text evidence="1">The sequence shown here is derived from an EMBL/GenBank/DDBJ whole genome shotgun (WGS) entry which is preliminary data.</text>
</comment>
<organism evidence="1 2">
    <name type="scientific">Puccinia coronata f. sp. avenae</name>
    <dbReference type="NCBI Taxonomy" id="200324"/>
    <lineage>
        <taxon>Eukaryota</taxon>
        <taxon>Fungi</taxon>
        <taxon>Dikarya</taxon>
        <taxon>Basidiomycota</taxon>
        <taxon>Pucciniomycotina</taxon>
        <taxon>Pucciniomycetes</taxon>
        <taxon>Pucciniales</taxon>
        <taxon>Pucciniaceae</taxon>
        <taxon>Puccinia</taxon>
    </lineage>
</organism>
<dbReference type="Proteomes" id="UP000235388">
    <property type="component" value="Unassembled WGS sequence"/>
</dbReference>
<sequence length="164" mass="18267">MCRRSSYLLGVIQSDMSFFRRRIGVSIYSSLDRYLPSLSQFMLIDLKFDTDASTLFANLLGVSTETFLHSTSRYTRPILVLKSQSTTIEANAKAKEETVPELLIGGACGILTELCFQTTAKELRKGAETFQRLLNAGRQNSSDPDQMAIQIGKLMDISAGSIYY</sequence>
<dbReference type="EMBL" id="PGCJ01000073">
    <property type="protein sequence ID" value="PLW52832.1"/>
    <property type="molecule type" value="Genomic_DNA"/>
</dbReference>
<dbReference type="STRING" id="200324.A0A2N5VS92"/>
<evidence type="ECO:0000313" key="2">
    <source>
        <dbReference type="Proteomes" id="UP000235388"/>
    </source>
</evidence>
<name>A0A2N5VS92_9BASI</name>